<dbReference type="Proteomes" id="UP000643405">
    <property type="component" value="Unassembled WGS sequence"/>
</dbReference>
<proteinExistence type="predicted"/>
<evidence type="ECO:0000256" key="2">
    <source>
        <dbReference type="ARBA" id="ARBA00023315"/>
    </source>
</evidence>
<evidence type="ECO:0000256" key="1">
    <source>
        <dbReference type="ARBA" id="ARBA00022679"/>
    </source>
</evidence>
<keyword evidence="2" id="KW-0012">Acyltransferase</keyword>
<sequence>MFTLRPATCKDLPRNFEIWRSAVLATHGFLSKRDFHGISVMVEKSYLPAAALVVAVGEEDVPQGFMGTTGDNVDALFVHAESIGNGVGRLLLEAFLSGREEVTVDVNEQNSSGRLFYEKMGFQVTGSSDFDDAGRPYPLLHMRWRRS</sequence>
<name>A0A8J6PZ47_9HYPH</name>
<dbReference type="GO" id="GO:0016747">
    <property type="term" value="F:acyltransferase activity, transferring groups other than amino-acyl groups"/>
    <property type="evidence" value="ECO:0007669"/>
    <property type="project" value="InterPro"/>
</dbReference>
<accession>A0A8J6PZ47</accession>
<dbReference type="Pfam" id="PF13673">
    <property type="entry name" value="Acetyltransf_10"/>
    <property type="match status" value="1"/>
</dbReference>
<dbReference type="EMBL" id="JACVVX010000013">
    <property type="protein sequence ID" value="MBD0417413.1"/>
    <property type="molecule type" value="Genomic_DNA"/>
</dbReference>
<dbReference type="SUPFAM" id="SSF55729">
    <property type="entry name" value="Acyl-CoA N-acyltransferases (Nat)"/>
    <property type="match status" value="1"/>
</dbReference>
<dbReference type="NCBIfam" id="NF007807">
    <property type="entry name" value="PRK10514.1"/>
    <property type="match status" value="1"/>
</dbReference>
<dbReference type="PROSITE" id="PS51186">
    <property type="entry name" value="GNAT"/>
    <property type="match status" value="1"/>
</dbReference>
<gene>
    <name evidence="4" type="ORF">ICI42_22485</name>
</gene>
<feature type="domain" description="N-acetyltransferase" evidence="3">
    <location>
        <begin position="2"/>
        <end position="147"/>
    </location>
</feature>
<reference evidence="4" key="1">
    <citation type="submission" date="2020-09" db="EMBL/GenBank/DDBJ databases">
        <title>Genome seq and assembly of Tianweitania sp.</title>
        <authorList>
            <person name="Chhetri G."/>
        </authorList>
    </citation>
    <scope>NUCLEOTIDE SEQUENCE</scope>
    <source>
        <strain evidence="4">Rool2</strain>
    </source>
</reference>
<evidence type="ECO:0000313" key="4">
    <source>
        <dbReference type="EMBL" id="MBD0417413.1"/>
    </source>
</evidence>
<comment type="caution">
    <text evidence="4">The sequence shown here is derived from an EMBL/GenBank/DDBJ whole genome shotgun (WGS) entry which is preliminary data.</text>
</comment>
<protein>
    <submittedName>
        <fullName evidence="4">Acetyltransferase</fullName>
    </submittedName>
</protein>
<dbReference type="PANTHER" id="PTHR43800:SF1">
    <property type="entry name" value="PEPTIDYL-LYSINE N-ACETYLTRANSFERASE YJAB"/>
    <property type="match status" value="1"/>
</dbReference>
<keyword evidence="5" id="KW-1185">Reference proteome</keyword>
<dbReference type="InterPro" id="IPR000182">
    <property type="entry name" value="GNAT_dom"/>
</dbReference>
<keyword evidence="1" id="KW-0808">Transferase</keyword>
<dbReference type="InterPro" id="IPR016181">
    <property type="entry name" value="Acyl_CoA_acyltransferase"/>
</dbReference>
<evidence type="ECO:0000313" key="5">
    <source>
        <dbReference type="Proteomes" id="UP000643405"/>
    </source>
</evidence>
<dbReference type="AlphaFoldDB" id="A0A8J6PZ47"/>
<dbReference type="Gene3D" id="3.40.630.30">
    <property type="match status" value="1"/>
</dbReference>
<organism evidence="4 5">
    <name type="scientific">Oryzicola mucosus</name>
    <dbReference type="NCBI Taxonomy" id="2767425"/>
    <lineage>
        <taxon>Bacteria</taxon>
        <taxon>Pseudomonadati</taxon>
        <taxon>Pseudomonadota</taxon>
        <taxon>Alphaproteobacteria</taxon>
        <taxon>Hyphomicrobiales</taxon>
        <taxon>Phyllobacteriaceae</taxon>
        <taxon>Oryzicola</taxon>
    </lineage>
</organism>
<dbReference type="PANTHER" id="PTHR43800">
    <property type="entry name" value="PEPTIDYL-LYSINE N-ACETYLTRANSFERASE YJAB"/>
    <property type="match status" value="1"/>
</dbReference>
<evidence type="ECO:0000259" key="3">
    <source>
        <dbReference type="PROSITE" id="PS51186"/>
    </source>
</evidence>
<dbReference type="RefSeq" id="WP_188166852.1">
    <property type="nucleotide sequence ID" value="NZ_JACVVX010000013.1"/>
</dbReference>